<evidence type="ECO:0000256" key="1">
    <source>
        <dbReference type="SAM" id="Phobius"/>
    </source>
</evidence>
<dbReference type="RefSeq" id="WP_205493474.1">
    <property type="nucleotide sequence ID" value="NZ_JAFHAP010000005.1"/>
</dbReference>
<protein>
    <submittedName>
        <fullName evidence="2">Uncharacterized protein</fullName>
    </submittedName>
</protein>
<dbReference type="Proteomes" id="UP001177120">
    <property type="component" value="Unassembled WGS sequence"/>
</dbReference>
<dbReference type="EMBL" id="JAFHAP010000005">
    <property type="protein sequence ID" value="MBN2908923.1"/>
    <property type="molecule type" value="Genomic_DNA"/>
</dbReference>
<keyword evidence="1" id="KW-1133">Transmembrane helix</keyword>
<gene>
    <name evidence="2" type="ORF">JQC72_05215</name>
</gene>
<reference evidence="2" key="1">
    <citation type="journal article" date="2024" name="Int. J. Syst. Evol. Microbiol.">
        <title>Polycladomyces zharkentensis sp. nov., a novel thermophilic cellulose- and starch-degrading member of the Bacillota from a geothermal aquifer in Kazakhstan.</title>
        <authorList>
            <person name="Mashzhan A."/>
            <person name="Kistaubayeva A."/>
            <person name="Javier-Lopez R."/>
            <person name="Bissenova U."/>
            <person name="Bissenbay A."/>
            <person name="Birkeland N.K."/>
        </authorList>
    </citation>
    <scope>NUCLEOTIDE SEQUENCE</scope>
    <source>
        <strain evidence="2">ZKZ2T</strain>
    </source>
</reference>
<name>A0ABS2WH87_9BACL</name>
<sequence length="69" mass="7863">MYFSRVECQKLLLAPIRRPKIGEKVPLRYVPGKREIVSEGVGFETAMIVLYMIAGSMVMWLGVCIFNIL</sequence>
<feature type="transmembrane region" description="Helical" evidence="1">
    <location>
        <begin position="48"/>
        <end position="68"/>
    </location>
</feature>
<comment type="caution">
    <text evidence="2">The sequence shown here is derived from an EMBL/GenBank/DDBJ whole genome shotgun (WGS) entry which is preliminary data.</text>
</comment>
<evidence type="ECO:0000313" key="2">
    <source>
        <dbReference type="EMBL" id="MBN2908923.1"/>
    </source>
</evidence>
<proteinExistence type="predicted"/>
<organism evidence="2 3">
    <name type="scientific">Polycladomyces zharkentensis</name>
    <dbReference type="NCBI Taxonomy" id="2807616"/>
    <lineage>
        <taxon>Bacteria</taxon>
        <taxon>Bacillati</taxon>
        <taxon>Bacillota</taxon>
        <taxon>Bacilli</taxon>
        <taxon>Bacillales</taxon>
        <taxon>Thermoactinomycetaceae</taxon>
        <taxon>Polycladomyces</taxon>
    </lineage>
</organism>
<keyword evidence="1" id="KW-0472">Membrane</keyword>
<accession>A0ABS2WH87</accession>
<keyword evidence="1" id="KW-0812">Transmembrane</keyword>
<keyword evidence="3" id="KW-1185">Reference proteome</keyword>
<evidence type="ECO:0000313" key="3">
    <source>
        <dbReference type="Proteomes" id="UP001177120"/>
    </source>
</evidence>